<keyword evidence="3" id="KW-1185">Reference proteome</keyword>
<comment type="caution">
    <text evidence="2">The sequence shown here is derived from an EMBL/GenBank/DDBJ whole genome shotgun (WGS) entry which is preliminary data.</text>
</comment>
<evidence type="ECO:0000313" key="3">
    <source>
        <dbReference type="Proteomes" id="UP000825729"/>
    </source>
</evidence>
<sequence>MVDWGQIGQLAGSTDPSGIHFVATTPVRKRKTRSAIMPRGVKPKQRKNEWNPDRPFRFRKMFSKQRDEAPNGVPEAPRHREGTNSNITESQGAVRDNRPTSPMAVPVISLLKMRICVAGQYNNNYLPLR</sequence>
<evidence type="ECO:0000313" key="2">
    <source>
        <dbReference type="EMBL" id="KAG9445884.1"/>
    </source>
</evidence>
<dbReference type="Proteomes" id="UP000825729">
    <property type="component" value="Unassembled WGS sequence"/>
</dbReference>
<name>A0AAV7EC98_ARIFI</name>
<dbReference type="AlphaFoldDB" id="A0AAV7EC98"/>
<gene>
    <name evidence="2" type="ORF">H6P81_012012</name>
</gene>
<feature type="region of interest" description="Disordered" evidence="1">
    <location>
        <begin position="1"/>
        <end position="101"/>
    </location>
</feature>
<feature type="compositionally biased region" description="Basic and acidic residues" evidence="1">
    <location>
        <begin position="46"/>
        <end position="56"/>
    </location>
</feature>
<accession>A0AAV7EC98</accession>
<protein>
    <submittedName>
        <fullName evidence="2">Uncharacterized protein</fullName>
    </submittedName>
</protein>
<dbReference type="EMBL" id="JAINDJ010000005">
    <property type="protein sequence ID" value="KAG9445884.1"/>
    <property type="molecule type" value="Genomic_DNA"/>
</dbReference>
<organism evidence="2 3">
    <name type="scientific">Aristolochia fimbriata</name>
    <name type="common">White veined hardy Dutchman's pipe vine</name>
    <dbReference type="NCBI Taxonomy" id="158543"/>
    <lineage>
        <taxon>Eukaryota</taxon>
        <taxon>Viridiplantae</taxon>
        <taxon>Streptophyta</taxon>
        <taxon>Embryophyta</taxon>
        <taxon>Tracheophyta</taxon>
        <taxon>Spermatophyta</taxon>
        <taxon>Magnoliopsida</taxon>
        <taxon>Magnoliidae</taxon>
        <taxon>Piperales</taxon>
        <taxon>Aristolochiaceae</taxon>
        <taxon>Aristolochia</taxon>
    </lineage>
</organism>
<evidence type="ECO:0000256" key="1">
    <source>
        <dbReference type="SAM" id="MobiDB-lite"/>
    </source>
</evidence>
<proteinExistence type="predicted"/>
<reference evidence="2 3" key="1">
    <citation type="submission" date="2021-07" db="EMBL/GenBank/DDBJ databases">
        <title>The Aristolochia fimbriata genome: insights into angiosperm evolution, floral development and chemical biosynthesis.</title>
        <authorList>
            <person name="Jiao Y."/>
        </authorList>
    </citation>
    <scope>NUCLEOTIDE SEQUENCE [LARGE SCALE GENOMIC DNA]</scope>
    <source>
        <strain evidence="2">IBCAS-2021</strain>
        <tissue evidence="2">Leaf</tissue>
    </source>
</reference>